<dbReference type="Proteomes" id="UP000242715">
    <property type="component" value="Unassembled WGS sequence"/>
</dbReference>
<dbReference type="PROSITE" id="PS51375">
    <property type="entry name" value="PPR"/>
    <property type="match status" value="3"/>
</dbReference>
<keyword evidence="6" id="KW-1185">Reference proteome</keyword>
<dbReference type="FunFam" id="1.25.40.10:FF:000073">
    <property type="entry name" value="Pentatricopeptide repeat-containing protein chloroplastic"/>
    <property type="match status" value="1"/>
</dbReference>
<dbReference type="InterPro" id="IPR046960">
    <property type="entry name" value="PPR_At4g14850-like_plant"/>
</dbReference>
<evidence type="ECO:0000256" key="2">
    <source>
        <dbReference type="ARBA" id="ARBA00022737"/>
    </source>
</evidence>
<evidence type="ECO:0000256" key="1">
    <source>
        <dbReference type="ARBA" id="ARBA00006643"/>
    </source>
</evidence>
<dbReference type="FunFam" id="1.25.40.10:FF:000452">
    <property type="entry name" value="pentatricopeptide repeat-containing protein At2g03880, mitochondrial"/>
    <property type="match status" value="1"/>
</dbReference>
<dbReference type="NCBIfam" id="TIGR00756">
    <property type="entry name" value="PPR"/>
    <property type="match status" value="3"/>
</dbReference>
<feature type="domain" description="DYW" evidence="4">
    <location>
        <begin position="349"/>
        <end position="441"/>
    </location>
</feature>
<dbReference type="GO" id="GO:0003723">
    <property type="term" value="F:RNA binding"/>
    <property type="evidence" value="ECO:0007669"/>
    <property type="project" value="InterPro"/>
</dbReference>
<dbReference type="GO" id="GO:0008270">
    <property type="term" value="F:zinc ion binding"/>
    <property type="evidence" value="ECO:0007669"/>
    <property type="project" value="InterPro"/>
</dbReference>
<dbReference type="Gene3D" id="1.25.40.10">
    <property type="entry name" value="Tetratricopeptide repeat domain"/>
    <property type="match status" value="3"/>
</dbReference>
<sequence>MRLEGHKPTQFTLGSVLRVCSSLGLILTGETIHGYVVKNGFESNMFVVTGLVDMYAKCKCISEAEFLFKGLAFDRKNHVLWTAMVTGYAQNGDSRKAVEFFRYMHTHGVESNQYTFPTILTACSSVSAGCFGEQVHVCIVRSGFGCNVYVQSALVDMYAKCGDLKSAKKVLETMEDDDVVSWNSLIVGFVRHGFEQEALLLFKNMHGRNMKIDDYTFPSILNCCVVGSIDPRAVHCLTIKTGFENYKLVNNALVDMYAKTRDMNCAYTVFENMLEKDVISWTSLVTGYAQNDSHEESLKIFCDMRVAGVNPDQFIVASILSACAELTLLEFAEIYSKIDEIIVKIKEAGYIPDMNFSLHDMDKEGKEVGLAYHSEKLAVAFGLLAAPPSAPIRIFKNVRVCGDCHSAMKYISRVFTRHIILRDSNCFHHFREGECSCGDYW</sequence>
<feature type="repeat" description="PPR" evidence="3">
    <location>
        <begin position="178"/>
        <end position="212"/>
    </location>
</feature>
<dbReference type="Pfam" id="PF14432">
    <property type="entry name" value="DYW_deaminase"/>
    <property type="match status" value="1"/>
</dbReference>
<dbReference type="FunFam" id="1.25.40.10:FF:000353">
    <property type="entry name" value="Pentatricopeptide repeat-containing protein At4g39530"/>
    <property type="match status" value="1"/>
</dbReference>
<dbReference type="AlphaFoldDB" id="A0A2Z6MVZ9"/>
<feature type="repeat" description="PPR" evidence="3">
    <location>
        <begin position="277"/>
        <end position="311"/>
    </location>
</feature>
<evidence type="ECO:0000256" key="3">
    <source>
        <dbReference type="PROSITE-ProRule" id="PRU00708"/>
    </source>
</evidence>
<name>A0A2Z6MVZ9_TRISU</name>
<protein>
    <recommendedName>
        <fullName evidence="4">DYW domain-containing protein</fullName>
    </recommendedName>
</protein>
<evidence type="ECO:0000313" key="5">
    <source>
        <dbReference type="EMBL" id="GAU27895.1"/>
    </source>
</evidence>
<dbReference type="Pfam" id="PF13041">
    <property type="entry name" value="PPR_2"/>
    <property type="match status" value="2"/>
</dbReference>
<dbReference type="InterPro" id="IPR032867">
    <property type="entry name" value="DYW_dom"/>
</dbReference>
<organism evidence="5 6">
    <name type="scientific">Trifolium subterraneum</name>
    <name type="common">Subterranean clover</name>
    <dbReference type="NCBI Taxonomy" id="3900"/>
    <lineage>
        <taxon>Eukaryota</taxon>
        <taxon>Viridiplantae</taxon>
        <taxon>Streptophyta</taxon>
        <taxon>Embryophyta</taxon>
        <taxon>Tracheophyta</taxon>
        <taxon>Spermatophyta</taxon>
        <taxon>Magnoliopsida</taxon>
        <taxon>eudicotyledons</taxon>
        <taxon>Gunneridae</taxon>
        <taxon>Pentapetalae</taxon>
        <taxon>rosids</taxon>
        <taxon>fabids</taxon>
        <taxon>Fabales</taxon>
        <taxon>Fabaceae</taxon>
        <taxon>Papilionoideae</taxon>
        <taxon>50 kb inversion clade</taxon>
        <taxon>NPAAA clade</taxon>
        <taxon>Hologalegina</taxon>
        <taxon>IRL clade</taxon>
        <taxon>Trifolieae</taxon>
        <taxon>Trifolium</taxon>
    </lineage>
</organism>
<evidence type="ECO:0000313" key="6">
    <source>
        <dbReference type="Proteomes" id="UP000242715"/>
    </source>
</evidence>
<accession>A0A2Z6MVZ9</accession>
<evidence type="ECO:0000259" key="4">
    <source>
        <dbReference type="Pfam" id="PF14432"/>
    </source>
</evidence>
<keyword evidence="2" id="KW-0677">Repeat</keyword>
<dbReference type="InterPro" id="IPR002885">
    <property type="entry name" value="PPR_rpt"/>
</dbReference>
<comment type="similarity">
    <text evidence="1">Belongs to the PPR family. PCMP-H subfamily.</text>
</comment>
<dbReference type="InterPro" id="IPR011990">
    <property type="entry name" value="TPR-like_helical_dom_sf"/>
</dbReference>
<reference evidence="6" key="1">
    <citation type="journal article" date="2017" name="Front. Plant Sci.">
        <title>Climate Clever Clovers: New Paradigm to Reduce the Environmental Footprint of Ruminants by Breeding Low Methanogenic Forages Utilizing Haplotype Variation.</title>
        <authorList>
            <person name="Kaur P."/>
            <person name="Appels R."/>
            <person name="Bayer P.E."/>
            <person name="Keeble-Gagnere G."/>
            <person name="Wang J."/>
            <person name="Hirakawa H."/>
            <person name="Shirasawa K."/>
            <person name="Vercoe P."/>
            <person name="Stefanova K."/>
            <person name="Durmic Z."/>
            <person name="Nichols P."/>
            <person name="Revell C."/>
            <person name="Isobe S.N."/>
            <person name="Edwards D."/>
            <person name="Erskine W."/>
        </authorList>
    </citation>
    <scope>NUCLEOTIDE SEQUENCE [LARGE SCALE GENOMIC DNA]</scope>
    <source>
        <strain evidence="6">cv. Daliak</strain>
    </source>
</reference>
<dbReference type="Pfam" id="PF01535">
    <property type="entry name" value="PPR"/>
    <property type="match status" value="2"/>
</dbReference>
<dbReference type="OrthoDB" id="185373at2759"/>
<dbReference type="GO" id="GO:0009451">
    <property type="term" value="P:RNA modification"/>
    <property type="evidence" value="ECO:0007669"/>
    <property type="project" value="InterPro"/>
</dbReference>
<proteinExistence type="inferred from homology"/>
<dbReference type="EMBL" id="DF973363">
    <property type="protein sequence ID" value="GAU27895.1"/>
    <property type="molecule type" value="Genomic_DNA"/>
</dbReference>
<dbReference type="PANTHER" id="PTHR24015">
    <property type="entry name" value="OS07G0578800 PROTEIN-RELATED"/>
    <property type="match status" value="1"/>
</dbReference>
<gene>
    <name evidence="5" type="ORF">TSUD_159890</name>
</gene>
<feature type="repeat" description="PPR" evidence="3">
    <location>
        <begin position="77"/>
        <end position="111"/>
    </location>
</feature>